<name>A0A5B9WEV5_9BACT</name>
<evidence type="ECO:0000313" key="2">
    <source>
        <dbReference type="Proteomes" id="UP000324233"/>
    </source>
</evidence>
<sequence>MARKKGVVDGDEAFTWPAIAGSSDTRPRLGLLGQSGMLEHFDVTFLAGFPGVEIRPGPAFPGTRHVRRGRH</sequence>
<gene>
    <name evidence="1" type="ORF">OJF2_76890</name>
</gene>
<proteinExistence type="predicted"/>
<dbReference type="KEGG" id="agv:OJF2_76890"/>
<organism evidence="1 2">
    <name type="scientific">Aquisphaera giovannonii</name>
    <dbReference type="NCBI Taxonomy" id="406548"/>
    <lineage>
        <taxon>Bacteria</taxon>
        <taxon>Pseudomonadati</taxon>
        <taxon>Planctomycetota</taxon>
        <taxon>Planctomycetia</taxon>
        <taxon>Isosphaerales</taxon>
        <taxon>Isosphaeraceae</taxon>
        <taxon>Aquisphaera</taxon>
    </lineage>
</organism>
<reference evidence="1 2" key="1">
    <citation type="submission" date="2019-08" db="EMBL/GenBank/DDBJ databases">
        <title>Deep-cultivation of Planctomycetes and their phenomic and genomic characterization uncovers novel biology.</title>
        <authorList>
            <person name="Wiegand S."/>
            <person name="Jogler M."/>
            <person name="Boedeker C."/>
            <person name="Pinto D."/>
            <person name="Vollmers J."/>
            <person name="Rivas-Marin E."/>
            <person name="Kohn T."/>
            <person name="Peeters S.H."/>
            <person name="Heuer A."/>
            <person name="Rast P."/>
            <person name="Oberbeckmann S."/>
            <person name="Bunk B."/>
            <person name="Jeske O."/>
            <person name="Meyerdierks A."/>
            <person name="Storesund J.E."/>
            <person name="Kallscheuer N."/>
            <person name="Luecker S."/>
            <person name="Lage O.M."/>
            <person name="Pohl T."/>
            <person name="Merkel B.J."/>
            <person name="Hornburger P."/>
            <person name="Mueller R.-W."/>
            <person name="Bruemmer F."/>
            <person name="Labrenz M."/>
            <person name="Spormann A.M."/>
            <person name="Op den Camp H."/>
            <person name="Overmann J."/>
            <person name="Amann R."/>
            <person name="Jetten M.S.M."/>
            <person name="Mascher T."/>
            <person name="Medema M.H."/>
            <person name="Devos D.P."/>
            <person name="Kaster A.-K."/>
            <person name="Ovreas L."/>
            <person name="Rohde M."/>
            <person name="Galperin M.Y."/>
            <person name="Jogler C."/>
        </authorList>
    </citation>
    <scope>NUCLEOTIDE SEQUENCE [LARGE SCALE GENOMIC DNA]</scope>
    <source>
        <strain evidence="1 2">OJF2</strain>
    </source>
</reference>
<dbReference type="RefSeq" id="WP_148598437.1">
    <property type="nucleotide sequence ID" value="NZ_CP042997.1"/>
</dbReference>
<keyword evidence="2" id="KW-1185">Reference proteome</keyword>
<protein>
    <submittedName>
        <fullName evidence="1">Uncharacterized protein</fullName>
    </submittedName>
</protein>
<accession>A0A5B9WEV5</accession>
<dbReference type="AlphaFoldDB" id="A0A5B9WEV5"/>
<dbReference type="Proteomes" id="UP000324233">
    <property type="component" value="Chromosome"/>
</dbReference>
<evidence type="ECO:0000313" key="1">
    <source>
        <dbReference type="EMBL" id="QEH39077.1"/>
    </source>
</evidence>
<dbReference type="EMBL" id="CP042997">
    <property type="protein sequence ID" value="QEH39077.1"/>
    <property type="molecule type" value="Genomic_DNA"/>
</dbReference>